<evidence type="ECO:0008006" key="3">
    <source>
        <dbReference type="Google" id="ProtNLM"/>
    </source>
</evidence>
<gene>
    <name evidence="1" type="ORF">K8U61_22535</name>
</gene>
<dbReference type="EMBL" id="JAIQZJ010000020">
    <property type="protein sequence ID" value="MBZ5740962.1"/>
    <property type="molecule type" value="Genomic_DNA"/>
</dbReference>
<reference evidence="1 2" key="1">
    <citation type="submission" date="2021-09" db="EMBL/GenBank/DDBJ databases">
        <title>Whole genome sequence of Nocardioides sp. GBK3QG-3.</title>
        <authorList>
            <person name="Tuo L."/>
        </authorList>
    </citation>
    <scope>NUCLEOTIDE SEQUENCE [LARGE SCALE GENOMIC DNA]</scope>
    <source>
        <strain evidence="1 2">GBK3QG-3</strain>
    </source>
</reference>
<accession>A0ABS7UJA3</accession>
<organism evidence="1 2">
    <name type="scientific">Nocardioides mangrovi</name>
    <dbReference type="NCBI Taxonomy" id="2874580"/>
    <lineage>
        <taxon>Bacteria</taxon>
        <taxon>Bacillati</taxon>
        <taxon>Actinomycetota</taxon>
        <taxon>Actinomycetes</taxon>
        <taxon>Propionibacteriales</taxon>
        <taxon>Nocardioidaceae</taxon>
        <taxon>Nocardioides</taxon>
    </lineage>
</organism>
<evidence type="ECO:0000313" key="2">
    <source>
        <dbReference type="Proteomes" id="UP000780875"/>
    </source>
</evidence>
<keyword evidence="2" id="KW-1185">Reference proteome</keyword>
<dbReference type="Gene3D" id="2.50.20.20">
    <property type="match status" value="1"/>
</dbReference>
<name>A0ABS7UJA3_9ACTN</name>
<dbReference type="PROSITE" id="PS51257">
    <property type="entry name" value="PROKAR_LIPOPROTEIN"/>
    <property type="match status" value="1"/>
</dbReference>
<sequence>MMRVGLMAAGVGMAALLSACGGGDDDFASKKGEDIADAAKADMGDLKSVRVGGTITSGDQDIDLDLQVSTEGDCTGSLGIGGGSTELLGVDGQTWMRPDEAFWTSFAGDTADQIMAAVGDKWVVIPSDEDSFNQFCDLDELLDQMLTSDDSSASTYTTKDTSEIDGDTVVAVDDESDDGTSTGYVLVDSPHYLVKIDKTGGDSSGTVTFTDFDEDVDVSAPADDEVVDLNSLGS</sequence>
<comment type="caution">
    <text evidence="1">The sequence shown here is derived from an EMBL/GenBank/DDBJ whole genome shotgun (WGS) entry which is preliminary data.</text>
</comment>
<dbReference type="RefSeq" id="WP_224125260.1">
    <property type="nucleotide sequence ID" value="NZ_JAIQZJ010000020.1"/>
</dbReference>
<evidence type="ECO:0000313" key="1">
    <source>
        <dbReference type="EMBL" id="MBZ5740962.1"/>
    </source>
</evidence>
<proteinExistence type="predicted"/>
<protein>
    <recommendedName>
        <fullName evidence="3">LppX_LprAFG lipoprotein</fullName>
    </recommendedName>
</protein>
<dbReference type="Proteomes" id="UP000780875">
    <property type="component" value="Unassembled WGS sequence"/>
</dbReference>